<protein>
    <submittedName>
        <fullName evidence="3">Transglutaminase superfamily protein</fullName>
    </submittedName>
</protein>
<sequence>MLAVDRGKAWAQTARSAALLCLAMIVVAVVPFRFWQDRIGGGPSERSDPAAARRLAASIERAAHRLPFRVKCLPRALALGLILQRRGLAHRIVLAVRPQALRGHDDDLHAWVEVEEAVVLGDLPGPWIEVLAKPPRVENLALGTEIVS</sequence>
<feature type="domain" description="Microcin J25-processing protein McjB C-terminal" evidence="2">
    <location>
        <begin position="45"/>
        <end position="122"/>
    </location>
</feature>
<gene>
    <name evidence="3" type="ORF">B0I00_2784</name>
</gene>
<proteinExistence type="predicted"/>
<evidence type="ECO:0000259" key="2">
    <source>
        <dbReference type="Pfam" id="PF13471"/>
    </source>
</evidence>
<evidence type="ECO:0000313" key="4">
    <source>
        <dbReference type="Proteomes" id="UP000232587"/>
    </source>
</evidence>
<dbReference type="OrthoDB" id="3790432at2"/>
<keyword evidence="1" id="KW-0812">Transmembrane</keyword>
<evidence type="ECO:0000256" key="1">
    <source>
        <dbReference type="SAM" id="Phobius"/>
    </source>
</evidence>
<dbReference type="EMBL" id="PHUF01000005">
    <property type="protein sequence ID" value="PKB14153.1"/>
    <property type="molecule type" value="Genomic_DNA"/>
</dbReference>
<dbReference type="Pfam" id="PF13471">
    <property type="entry name" value="Transglut_core3"/>
    <property type="match status" value="1"/>
</dbReference>
<dbReference type="RefSeq" id="WP_157812576.1">
    <property type="nucleotide sequence ID" value="NZ_PHUF01000005.1"/>
</dbReference>
<keyword evidence="1" id="KW-1133">Transmembrane helix</keyword>
<dbReference type="InterPro" id="IPR053521">
    <property type="entry name" value="McjB-like"/>
</dbReference>
<name>A0A2N0H5E6_9SPHN</name>
<dbReference type="Proteomes" id="UP000232587">
    <property type="component" value="Unassembled WGS sequence"/>
</dbReference>
<dbReference type="InterPro" id="IPR032708">
    <property type="entry name" value="McjB_C"/>
</dbReference>
<keyword evidence="1" id="KW-0472">Membrane</keyword>
<reference evidence="3 4" key="1">
    <citation type="submission" date="2017-11" db="EMBL/GenBank/DDBJ databases">
        <title>Genomic Encyclopedia of Type Strains, Phase III (KMG-III): the genomes of soil and plant-associated and newly described type strains.</title>
        <authorList>
            <person name="Whitman W."/>
        </authorList>
    </citation>
    <scope>NUCLEOTIDE SEQUENCE [LARGE SCALE GENOMIC DNA]</scope>
    <source>
        <strain evidence="3 4">CGMCC 1.12274</strain>
    </source>
</reference>
<feature type="transmembrane region" description="Helical" evidence="1">
    <location>
        <begin position="16"/>
        <end position="35"/>
    </location>
</feature>
<keyword evidence="4" id="KW-1185">Reference proteome</keyword>
<dbReference type="NCBIfam" id="NF033537">
    <property type="entry name" value="lasso_biosyn_B2"/>
    <property type="match status" value="1"/>
</dbReference>
<comment type="caution">
    <text evidence="3">The sequence shown here is derived from an EMBL/GenBank/DDBJ whole genome shotgun (WGS) entry which is preliminary data.</text>
</comment>
<evidence type="ECO:0000313" key="3">
    <source>
        <dbReference type="EMBL" id="PKB14153.1"/>
    </source>
</evidence>
<organism evidence="3 4">
    <name type="scientific">Novosphingobium kunmingense</name>
    <dbReference type="NCBI Taxonomy" id="1211806"/>
    <lineage>
        <taxon>Bacteria</taxon>
        <taxon>Pseudomonadati</taxon>
        <taxon>Pseudomonadota</taxon>
        <taxon>Alphaproteobacteria</taxon>
        <taxon>Sphingomonadales</taxon>
        <taxon>Sphingomonadaceae</taxon>
        <taxon>Novosphingobium</taxon>
    </lineage>
</organism>
<accession>A0A2N0H5E6</accession>
<dbReference type="AlphaFoldDB" id="A0A2N0H5E6"/>